<evidence type="ECO:0000256" key="2">
    <source>
        <dbReference type="SAM" id="MobiDB-lite"/>
    </source>
</evidence>
<accession>A0A541B0Z0</accession>
<gene>
    <name evidence="4" type="ORF">FK531_18935</name>
</gene>
<comment type="caution">
    <text evidence="4">The sequence shown here is derived from an EMBL/GenBank/DDBJ whole genome shotgun (WGS) entry which is preliminary data.</text>
</comment>
<evidence type="ECO:0000313" key="4">
    <source>
        <dbReference type="EMBL" id="TQF65960.1"/>
    </source>
</evidence>
<name>A0A541B0Z0_9NOCA</name>
<keyword evidence="5" id="KW-1185">Reference proteome</keyword>
<dbReference type="RefSeq" id="WP_142102145.1">
    <property type="nucleotide sequence ID" value="NZ_VIGH01000009.1"/>
</dbReference>
<feature type="compositionally biased region" description="Basic and acidic residues" evidence="2">
    <location>
        <begin position="1"/>
        <end position="15"/>
    </location>
</feature>
<sequence length="197" mass="21400">MDASAWDDRYRDRPDPWGSEPAETIRERLVDATPGRAVDLACGDGRHARWLDRAGWTVTAVDYSAVAIEQARGRDLQRQIDWQVGDVTAWSPDGPVDLVLLSFLHLPIEELQAQIARAAGWLAPGGRLLYLGHSLENFHRGVGGPPDPAILPTIADLAGAATGLRVDALEHVCRPVDGGTAVDILLDAGPWEIDPHR</sequence>
<proteinExistence type="predicted"/>
<dbReference type="PANTHER" id="PTHR43861">
    <property type="entry name" value="TRANS-ACONITATE 2-METHYLTRANSFERASE-RELATED"/>
    <property type="match status" value="1"/>
</dbReference>
<dbReference type="CDD" id="cd02440">
    <property type="entry name" value="AdoMet_MTases"/>
    <property type="match status" value="1"/>
</dbReference>
<organism evidence="4 5">
    <name type="scientific">Rhodococcus spelaei</name>
    <dbReference type="NCBI Taxonomy" id="2546320"/>
    <lineage>
        <taxon>Bacteria</taxon>
        <taxon>Bacillati</taxon>
        <taxon>Actinomycetota</taxon>
        <taxon>Actinomycetes</taxon>
        <taxon>Mycobacteriales</taxon>
        <taxon>Nocardiaceae</taxon>
        <taxon>Rhodococcus</taxon>
    </lineage>
</organism>
<dbReference type="Gene3D" id="3.40.50.150">
    <property type="entry name" value="Vaccinia Virus protein VP39"/>
    <property type="match status" value="1"/>
</dbReference>
<dbReference type="AlphaFoldDB" id="A0A541B0Z0"/>
<evidence type="ECO:0000256" key="1">
    <source>
        <dbReference type="ARBA" id="ARBA00022679"/>
    </source>
</evidence>
<dbReference type="EMBL" id="VIGH01000009">
    <property type="protein sequence ID" value="TQF65960.1"/>
    <property type="molecule type" value="Genomic_DNA"/>
</dbReference>
<dbReference type="PANTHER" id="PTHR43861:SF3">
    <property type="entry name" value="PUTATIVE (AFU_ORTHOLOGUE AFUA_2G14390)-RELATED"/>
    <property type="match status" value="1"/>
</dbReference>
<feature type="domain" description="Methyltransferase" evidence="3">
    <location>
        <begin position="38"/>
        <end position="126"/>
    </location>
</feature>
<dbReference type="GO" id="GO:0008168">
    <property type="term" value="F:methyltransferase activity"/>
    <property type="evidence" value="ECO:0007669"/>
    <property type="project" value="UniProtKB-KW"/>
</dbReference>
<dbReference type="InterPro" id="IPR041698">
    <property type="entry name" value="Methyltransf_25"/>
</dbReference>
<keyword evidence="4" id="KW-0489">Methyltransferase</keyword>
<dbReference type="GO" id="GO:0032259">
    <property type="term" value="P:methylation"/>
    <property type="evidence" value="ECO:0007669"/>
    <property type="project" value="UniProtKB-KW"/>
</dbReference>
<evidence type="ECO:0000259" key="3">
    <source>
        <dbReference type="Pfam" id="PF13649"/>
    </source>
</evidence>
<feature type="region of interest" description="Disordered" evidence="2">
    <location>
        <begin position="1"/>
        <end position="20"/>
    </location>
</feature>
<dbReference type="SUPFAM" id="SSF53335">
    <property type="entry name" value="S-adenosyl-L-methionine-dependent methyltransferases"/>
    <property type="match status" value="1"/>
</dbReference>
<evidence type="ECO:0000313" key="5">
    <source>
        <dbReference type="Proteomes" id="UP000316256"/>
    </source>
</evidence>
<reference evidence="4 5" key="1">
    <citation type="submission" date="2019-06" db="EMBL/GenBank/DDBJ databases">
        <title>Rhodococcus spaelei sp. nov., isolated from a cave.</title>
        <authorList>
            <person name="Lee S.D."/>
        </authorList>
    </citation>
    <scope>NUCLEOTIDE SEQUENCE [LARGE SCALE GENOMIC DNA]</scope>
    <source>
        <strain evidence="4 5">C9-5</strain>
    </source>
</reference>
<dbReference type="Proteomes" id="UP000316256">
    <property type="component" value="Unassembled WGS sequence"/>
</dbReference>
<dbReference type="InterPro" id="IPR029063">
    <property type="entry name" value="SAM-dependent_MTases_sf"/>
</dbReference>
<dbReference type="OrthoDB" id="9786503at2"/>
<protein>
    <submittedName>
        <fullName evidence="4">Class I SAM-dependent methyltransferase</fullName>
    </submittedName>
</protein>
<dbReference type="Pfam" id="PF13649">
    <property type="entry name" value="Methyltransf_25"/>
    <property type="match status" value="1"/>
</dbReference>
<keyword evidence="1 4" id="KW-0808">Transferase</keyword>